<protein>
    <submittedName>
        <fullName evidence="1">Uncharacterized protein</fullName>
    </submittedName>
</protein>
<gene>
    <name evidence="1" type="ORF">PHMEG_0005456</name>
</gene>
<evidence type="ECO:0000313" key="2">
    <source>
        <dbReference type="Proteomes" id="UP000198211"/>
    </source>
</evidence>
<reference evidence="2" key="1">
    <citation type="submission" date="2017-03" db="EMBL/GenBank/DDBJ databases">
        <title>Phytopthora megakarya and P. palmivora, two closely related causual agents of cacao black pod achieved similar genome size and gene model numbers by different mechanisms.</title>
        <authorList>
            <person name="Ali S."/>
            <person name="Shao J."/>
            <person name="Larry D.J."/>
            <person name="Kronmiller B."/>
            <person name="Shen D."/>
            <person name="Strem M.D."/>
            <person name="Melnick R.L."/>
            <person name="Guiltinan M.J."/>
            <person name="Tyler B.M."/>
            <person name="Meinhardt L.W."/>
            <person name="Bailey B.A."/>
        </authorList>
    </citation>
    <scope>NUCLEOTIDE SEQUENCE [LARGE SCALE GENOMIC DNA]</scope>
    <source>
        <strain evidence="2">zdho120</strain>
    </source>
</reference>
<dbReference type="Proteomes" id="UP000198211">
    <property type="component" value="Unassembled WGS sequence"/>
</dbReference>
<accession>A0A225WRI0</accession>
<proteinExistence type="predicted"/>
<sequence length="119" mass="13341">MDKKTPDGIRVINDYSYPPDAAANNFSDRSNFPAISYNPPRGIARHLWELRVRFLCLPLLMILGDVSGAIRHIPVNTDNVYMFAFEFEGCIVIDLSCCFIWCGSPAFYSVAGALINSLY</sequence>
<comment type="caution">
    <text evidence="1">The sequence shown here is derived from an EMBL/GenBank/DDBJ whole genome shotgun (WGS) entry which is preliminary data.</text>
</comment>
<organism evidence="1 2">
    <name type="scientific">Phytophthora megakarya</name>
    <dbReference type="NCBI Taxonomy" id="4795"/>
    <lineage>
        <taxon>Eukaryota</taxon>
        <taxon>Sar</taxon>
        <taxon>Stramenopiles</taxon>
        <taxon>Oomycota</taxon>
        <taxon>Peronosporomycetes</taxon>
        <taxon>Peronosporales</taxon>
        <taxon>Peronosporaceae</taxon>
        <taxon>Phytophthora</taxon>
    </lineage>
</organism>
<dbReference type="AlphaFoldDB" id="A0A225WRI0"/>
<evidence type="ECO:0000313" key="1">
    <source>
        <dbReference type="EMBL" id="OWZ20172.1"/>
    </source>
</evidence>
<name>A0A225WRI0_9STRA</name>
<keyword evidence="2" id="KW-1185">Reference proteome</keyword>
<dbReference type="EMBL" id="NBNE01000353">
    <property type="protein sequence ID" value="OWZ20172.1"/>
    <property type="molecule type" value="Genomic_DNA"/>
</dbReference>
<dbReference type="STRING" id="4795.A0A225WRI0"/>
<dbReference type="OrthoDB" id="129591at2759"/>